<evidence type="ECO:0000259" key="1">
    <source>
        <dbReference type="Pfam" id="PF07171"/>
    </source>
</evidence>
<dbReference type="InterPro" id="IPR010799">
    <property type="entry name" value="MlrC_C"/>
</dbReference>
<dbReference type="EMBL" id="CAFBPB010000026">
    <property type="protein sequence ID" value="CAB4999129.1"/>
    <property type="molecule type" value="Genomic_DNA"/>
</dbReference>
<evidence type="ECO:0000313" key="3">
    <source>
        <dbReference type="EMBL" id="CAB4999129.1"/>
    </source>
</evidence>
<accession>A0A6J7P769</accession>
<feature type="domain" description="Microcystin LR degradation protein MlrC C-terminal" evidence="1">
    <location>
        <begin position="302"/>
        <end position="478"/>
    </location>
</feature>
<protein>
    <submittedName>
        <fullName evidence="3">Unannotated protein</fullName>
    </submittedName>
</protein>
<gene>
    <name evidence="3" type="ORF">UFOPK4049_00319</name>
</gene>
<sequence length="501" mass="54167">MAKRVGVASIIQETNTFAANRTTMHDFEIQGIWLGADADRKSHGMNIEVAGSLAQLRTHGFDAIPLMRAWAMSGGIFLDNELAKMKALLKEELLTAGKLDGLILNLHGALINESDDHTDAHITEFAREIVGPDVPIVVTHDLHGNPSRRIVAASDALIGFRTYPHIDQGDTGRRAADLMQQLLTNNRRLGTALKKLNMIIPAETMGTSDQPLLQIRELADSLIDNEILDISLFPVQPWIDVAEVGFGITVVHSGNFARANECAEIIRKALWKIHKEFQATLYSVEDAISHAIKGYKGKMQLISQSSDAPSGGSTGDDSRVIASLVNYGSEIVSACTVVDAPAVDKAYSKSIGEEVSVSLGFTIDPRWGKPVAVIAKLLNKGETPVVLTGPAMTGQVVSIGRWVLLESKNKVQILVSESATTTFDPAGYEVAGIDLDKCTIVHVRSPLLFKSGFAGRYGETFSLNLDGPTTPDVKKLNFYKVPRPMIGLDDFAGDLAEVSSD</sequence>
<organism evidence="3">
    <name type="scientific">freshwater metagenome</name>
    <dbReference type="NCBI Taxonomy" id="449393"/>
    <lineage>
        <taxon>unclassified sequences</taxon>
        <taxon>metagenomes</taxon>
        <taxon>ecological metagenomes</taxon>
    </lineage>
</organism>
<dbReference type="Pfam" id="PF07171">
    <property type="entry name" value="MlrC_C"/>
    <property type="match status" value="1"/>
</dbReference>
<name>A0A6J7P769_9ZZZZ</name>
<dbReference type="AlphaFoldDB" id="A0A6J7P769"/>
<dbReference type="InterPro" id="IPR015995">
    <property type="entry name" value="MlrC_N"/>
</dbReference>
<dbReference type="Pfam" id="PF07364">
    <property type="entry name" value="DUF1485"/>
    <property type="match status" value="1"/>
</dbReference>
<evidence type="ECO:0000259" key="2">
    <source>
        <dbReference type="Pfam" id="PF07364"/>
    </source>
</evidence>
<feature type="domain" description="Microcystin LR degradation protein MlrC N-terminal" evidence="2">
    <location>
        <begin position="4"/>
        <end position="291"/>
    </location>
</feature>
<proteinExistence type="predicted"/>
<reference evidence="3" key="1">
    <citation type="submission" date="2020-05" db="EMBL/GenBank/DDBJ databases">
        <authorList>
            <person name="Chiriac C."/>
            <person name="Salcher M."/>
            <person name="Ghai R."/>
            <person name="Kavagutti S V."/>
        </authorList>
    </citation>
    <scope>NUCLEOTIDE SEQUENCE</scope>
</reference>